<accession>A0A0E9SLI6</accession>
<protein>
    <submittedName>
        <fullName evidence="1">Uncharacterized protein</fullName>
    </submittedName>
</protein>
<name>A0A0E9SLI6_ANGAN</name>
<evidence type="ECO:0000313" key="1">
    <source>
        <dbReference type="EMBL" id="JAH41353.1"/>
    </source>
</evidence>
<dbReference type="AlphaFoldDB" id="A0A0E9SLI6"/>
<dbReference type="EMBL" id="GBXM01067224">
    <property type="protein sequence ID" value="JAH41353.1"/>
    <property type="molecule type" value="Transcribed_RNA"/>
</dbReference>
<reference evidence="1" key="1">
    <citation type="submission" date="2014-11" db="EMBL/GenBank/DDBJ databases">
        <authorList>
            <person name="Amaro Gonzalez C."/>
        </authorList>
    </citation>
    <scope>NUCLEOTIDE SEQUENCE</scope>
</reference>
<organism evidence="1">
    <name type="scientific">Anguilla anguilla</name>
    <name type="common">European freshwater eel</name>
    <name type="synonym">Muraena anguilla</name>
    <dbReference type="NCBI Taxonomy" id="7936"/>
    <lineage>
        <taxon>Eukaryota</taxon>
        <taxon>Metazoa</taxon>
        <taxon>Chordata</taxon>
        <taxon>Craniata</taxon>
        <taxon>Vertebrata</taxon>
        <taxon>Euteleostomi</taxon>
        <taxon>Actinopterygii</taxon>
        <taxon>Neopterygii</taxon>
        <taxon>Teleostei</taxon>
        <taxon>Anguilliformes</taxon>
        <taxon>Anguillidae</taxon>
        <taxon>Anguilla</taxon>
    </lineage>
</organism>
<proteinExistence type="predicted"/>
<sequence length="68" mass="7111">MLRFCFFGCKAYILAAPEANAVKVIFLRLSTECCSSTVLFSGQIQGGCGAADCNGCGDLQTLIGEALL</sequence>
<reference evidence="1" key="2">
    <citation type="journal article" date="2015" name="Fish Shellfish Immunol.">
        <title>Early steps in the European eel (Anguilla anguilla)-Vibrio vulnificus interaction in the gills: Role of the RtxA13 toxin.</title>
        <authorList>
            <person name="Callol A."/>
            <person name="Pajuelo D."/>
            <person name="Ebbesson L."/>
            <person name="Teles M."/>
            <person name="MacKenzie S."/>
            <person name="Amaro C."/>
        </authorList>
    </citation>
    <scope>NUCLEOTIDE SEQUENCE</scope>
</reference>